<keyword evidence="2" id="KW-0812">Transmembrane</keyword>
<keyword evidence="2" id="KW-1133">Transmembrane helix</keyword>
<evidence type="ECO:0000256" key="2">
    <source>
        <dbReference type="SAM" id="Phobius"/>
    </source>
</evidence>
<evidence type="ECO:0000313" key="3">
    <source>
        <dbReference type="EMBL" id="OGN08209.1"/>
    </source>
</evidence>
<keyword evidence="2" id="KW-0472">Membrane</keyword>
<evidence type="ECO:0000313" key="4">
    <source>
        <dbReference type="Proteomes" id="UP000177167"/>
    </source>
</evidence>
<proteinExistence type="predicted"/>
<accession>A0A1F8F7F6</accession>
<gene>
    <name evidence="3" type="ORF">A3J46_01060</name>
</gene>
<evidence type="ECO:0008006" key="5">
    <source>
        <dbReference type="Google" id="ProtNLM"/>
    </source>
</evidence>
<dbReference type="EMBL" id="MGJP01000067">
    <property type="protein sequence ID" value="OGN08209.1"/>
    <property type="molecule type" value="Genomic_DNA"/>
</dbReference>
<feature type="region of interest" description="Disordered" evidence="1">
    <location>
        <begin position="100"/>
        <end position="172"/>
    </location>
</feature>
<reference evidence="3 4" key="1">
    <citation type="journal article" date="2016" name="Nat. Commun.">
        <title>Thousands of microbial genomes shed light on interconnected biogeochemical processes in an aquifer system.</title>
        <authorList>
            <person name="Anantharaman K."/>
            <person name="Brown C.T."/>
            <person name="Hug L.A."/>
            <person name="Sharon I."/>
            <person name="Castelle C.J."/>
            <person name="Probst A.J."/>
            <person name="Thomas B.C."/>
            <person name="Singh A."/>
            <person name="Wilkins M.J."/>
            <person name="Karaoz U."/>
            <person name="Brodie E.L."/>
            <person name="Williams K.H."/>
            <person name="Hubbard S.S."/>
            <person name="Banfield J.F."/>
        </authorList>
    </citation>
    <scope>NUCLEOTIDE SEQUENCE [LARGE SCALE GENOMIC DNA]</scope>
</reference>
<comment type="caution">
    <text evidence="3">The sequence shown here is derived from an EMBL/GenBank/DDBJ whole genome shotgun (WGS) entry which is preliminary data.</text>
</comment>
<sequence length="681" mass="75846">MSSTKIINVLKNDQFDELLDIVKTTDASEVIFVLPKTAKSFRSEDQFATLDDEIKRNNKSAAFLCSNPKTNELAKKYNFDVLSPKTGSLGLKPIKLESEFSTPEPGSIAVSVSAKNYDTDDSEEIIEGNDLENEELEDQGIKDDKKTDHEEEGEAEPEDTENKPPYGTELDDEGNVVYEDEEGVGEQISSANNLNGFQITTTSAKTRGLKDIIEPSSGKNLRVTQKDRRSIKIETKKTEDDIQSVWGAEKSENIWSDISDSITKKTKTPFLSNLWPFKKTFNPKKRLKFGTKNFFKSNSRIYISILSVVVVFGVAFMAYLTIGKAKVEIRPRSEELNFQLKITISSNFSSVDESLNRIPGQLFTINKSESETFNSTSEKDAVQKSRGMITIYNEYSTSFQPLVATTRFEYINNEKESGFIFRTLKTVTVPGMTVENGIVTPGKINVEVIADKAGQDYNVPAGRFGIVAWREKGDGARYEKIYGNSSDAMHGGIVGKAKVVSEFDYNNAKDQLTKRITNEINKMLEEQSVGLELLNSIKPTIDSVKSTAGIDDAADTFTLTVNGSIATVGFNKGDLMFLLSQYVDKTKGLIIIPERLELAYKNTVADISKNTFEVMVNIEGKAYAKIDKMNVAASLAGKDEIQMKDYLGSVQDIDSAKVVLSPFWVKRVPKKQEKIDISLIY</sequence>
<feature type="compositionally biased region" description="Basic and acidic residues" evidence="1">
    <location>
        <begin position="139"/>
        <end position="149"/>
    </location>
</feature>
<dbReference type="AlphaFoldDB" id="A0A1F8F7F6"/>
<name>A0A1F8F7F6_9BACT</name>
<feature type="compositionally biased region" description="Acidic residues" evidence="1">
    <location>
        <begin position="150"/>
        <end position="159"/>
    </location>
</feature>
<feature type="transmembrane region" description="Helical" evidence="2">
    <location>
        <begin position="301"/>
        <end position="322"/>
    </location>
</feature>
<evidence type="ECO:0000256" key="1">
    <source>
        <dbReference type="SAM" id="MobiDB-lite"/>
    </source>
</evidence>
<dbReference type="Proteomes" id="UP000177167">
    <property type="component" value="Unassembled WGS sequence"/>
</dbReference>
<protein>
    <recommendedName>
        <fullName evidence="5">Baseplate protein J-like domain-containing protein</fullName>
    </recommendedName>
</protein>
<organism evidence="3 4">
    <name type="scientific">Candidatus Yanofskybacteria bacterium RIFCSPHIGHO2_02_FULL_41_11</name>
    <dbReference type="NCBI Taxonomy" id="1802675"/>
    <lineage>
        <taxon>Bacteria</taxon>
        <taxon>Candidatus Yanofskyibacteriota</taxon>
    </lineage>
</organism>
<feature type="compositionally biased region" description="Acidic residues" evidence="1">
    <location>
        <begin position="119"/>
        <end position="138"/>
    </location>
</feature>